<keyword evidence="2" id="KW-1185">Reference proteome</keyword>
<dbReference type="AlphaFoldDB" id="A0A087UW56"/>
<dbReference type="Pfam" id="PF12422">
    <property type="entry name" value="Condensin2nSMC"/>
    <property type="match status" value="1"/>
</dbReference>
<dbReference type="OrthoDB" id="6428479at2759"/>
<dbReference type="PANTHER" id="PTHR16199">
    <property type="entry name" value="CONDENSIN-2 COMPLEX SUBUNIT G2"/>
    <property type="match status" value="1"/>
</dbReference>
<dbReference type="PANTHER" id="PTHR16199:SF4">
    <property type="entry name" value="CONDENSIN-2 COMPLEX SUBUNIT G2"/>
    <property type="match status" value="1"/>
</dbReference>
<evidence type="ECO:0000313" key="1">
    <source>
        <dbReference type="EMBL" id="KFM81595.1"/>
    </source>
</evidence>
<dbReference type="GO" id="GO:0005634">
    <property type="term" value="C:nucleus"/>
    <property type="evidence" value="ECO:0007669"/>
    <property type="project" value="InterPro"/>
</dbReference>
<dbReference type="STRING" id="407821.A0A087UW56"/>
<dbReference type="EMBL" id="KK121947">
    <property type="protein sequence ID" value="KFM81595.1"/>
    <property type="molecule type" value="Genomic_DNA"/>
</dbReference>
<evidence type="ECO:0000313" key="2">
    <source>
        <dbReference type="Proteomes" id="UP000054359"/>
    </source>
</evidence>
<feature type="non-terminal residue" evidence="1">
    <location>
        <position position="385"/>
    </location>
</feature>
<dbReference type="GO" id="GO:0000070">
    <property type="term" value="P:mitotic sister chromatid segregation"/>
    <property type="evidence" value="ECO:0007669"/>
    <property type="project" value="TreeGrafter"/>
</dbReference>
<accession>A0A087UW56</accession>
<protein>
    <submittedName>
        <fullName evidence="1">Condensin-2 complex subunit G2</fullName>
    </submittedName>
</protein>
<dbReference type="Proteomes" id="UP000054359">
    <property type="component" value="Unassembled WGS sequence"/>
</dbReference>
<dbReference type="GO" id="GO:0000796">
    <property type="term" value="C:condensin complex"/>
    <property type="evidence" value="ECO:0007669"/>
    <property type="project" value="TreeGrafter"/>
</dbReference>
<organism evidence="1 2">
    <name type="scientific">Stegodyphus mimosarum</name>
    <name type="common">African social velvet spider</name>
    <dbReference type="NCBI Taxonomy" id="407821"/>
    <lineage>
        <taxon>Eukaryota</taxon>
        <taxon>Metazoa</taxon>
        <taxon>Ecdysozoa</taxon>
        <taxon>Arthropoda</taxon>
        <taxon>Chelicerata</taxon>
        <taxon>Arachnida</taxon>
        <taxon>Araneae</taxon>
        <taxon>Araneomorphae</taxon>
        <taxon>Entelegynae</taxon>
        <taxon>Eresoidea</taxon>
        <taxon>Eresidae</taxon>
        <taxon>Stegodyphus</taxon>
    </lineage>
</organism>
<reference evidence="1 2" key="1">
    <citation type="submission" date="2013-11" db="EMBL/GenBank/DDBJ databases">
        <title>Genome sequencing of Stegodyphus mimosarum.</title>
        <authorList>
            <person name="Bechsgaard J."/>
        </authorList>
    </citation>
    <scope>NUCLEOTIDE SEQUENCE [LARGE SCALE GENOMIC DNA]</scope>
</reference>
<name>A0A087UW56_STEMI</name>
<proteinExistence type="predicted"/>
<sequence length="385" mass="44641">MLHLKRNKCSRLIKYPRKHCRIFKPREKCTDASFVCYPVEFLYAKIRKMALNQAAKELLSVMKNEDYEKLVDLASKNKSKKIPYTFKDAIKNLSGSEIDKMWSMLNKMVEKKAEVLLDGNKDTSNTSLDNKTCTELNQVLHAAIDLASVVFEESMPASQDLLQMVVFLNGILFEIPSSIENLRNSIAHLCEKMYHLNYVVNLNQYLIHNIVIYLLKRTLNRKAIKTDVKRIYAMRSAIPKILEMSEINPKLVWELLKKCATSPLYLSMLEGQKIIALALSTDVKYVATMHEAIKQKLLSGSVEQGVTYGKIYYEAYTHSVKTNNETLKNELEMICLQDIILTAIQSRDKKIVLVLQKMLGQFHYQKKEVYISKMLYFLYQPILWR</sequence>
<dbReference type="InterPro" id="IPR024741">
    <property type="entry name" value="Condensin2_G2"/>
</dbReference>
<gene>
    <name evidence="1" type="ORF">X975_06645</name>
</gene>